<evidence type="ECO:0000313" key="1">
    <source>
        <dbReference type="EMBL" id="CAB4162567.1"/>
    </source>
</evidence>
<name>A0A6J5NUB5_9CAUD</name>
<reference evidence="1" key="1">
    <citation type="submission" date="2020-04" db="EMBL/GenBank/DDBJ databases">
        <authorList>
            <person name="Chiriac C."/>
            <person name="Salcher M."/>
            <person name="Ghai R."/>
            <person name="Kavagutti S V."/>
        </authorList>
    </citation>
    <scope>NUCLEOTIDE SEQUENCE</scope>
</reference>
<organism evidence="1">
    <name type="scientific">uncultured Caudovirales phage</name>
    <dbReference type="NCBI Taxonomy" id="2100421"/>
    <lineage>
        <taxon>Viruses</taxon>
        <taxon>Duplodnaviria</taxon>
        <taxon>Heunggongvirae</taxon>
        <taxon>Uroviricota</taxon>
        <taxon>Caudoviricetes</taxon>
        <taxon>Peduoviridae</taxon>
        <taxon>Maltschvirus</taxon>
        <taxon>Maltschvirus maltsch</taxon>
    </lineage>
</organism>
<accession>A0A6J5NUB5</accession>
<protein>
    <submittedName>
        <fullName evidence="1">Uncharacterized protein</fullName>
    </submittedName>
</protein>
<sequence>MKSFMKKRNLICVDPTPPIPTNIINKRIHYQLQIRIVDNTSTKLILTLRHDIFQPIYRELQNVDFRDKR</sequence>
<dbReference type="EMBL" id="LR796734">
    <property type="protein sequence ID" value="CAB4162567.1"/>
    <property type="molecule type" value="Genomic_DNA"/>
</dbReference>
<gene>
    <name evidence="1" type="ORF">UFOVP787_62</name>
</gene>
<proteinExistence type="predicted"/>